<keyword evidence="9" id="KW-1185">Reference proteome</keyword>
<gene>
    <name evidence="8" type="ORF">M9Y10_034593</name>
</gene>
<organism evidence="8 9">
    <name type="scientific">Tritrichomonas musculus</name>
    <dbReference type="NCBI Taxonomy" id="1915356"/>
    <lineage>
        <taxon>Eukaryota</taxon>
        <taxon>Metamonada</taxon>
        <taxon>Parabasalia</taxon>
        <taxon>Tritrichomonadida</taxon>
        <taxon>Tritrichomonadidae</taxon>
        <taxon>Tritrichomonas</taxon>
    </lineage>
</organism>
<dbReference type="PANTHER" id="PTHR10926">
    <property type="entry name" value="CELL CYCLE CONTROL PROTEIN 50"/>
    <property type="match status" value="1"/>
</dbReference>
<keyword evidence="5 6" id="KW-0472">Membrane</keyword>
<evidence type="ECO:0000256" key="2">
    <source>
        <dbReference type="ARBA" id="ARBA00009457"/>
    </source>
</evidence>
<evidence type="ECO:0000256" key="3">
    <source>
        <dbReference type="ARBA" id="ARBA00022692"/>
    </source>
</evidence>
<evidence type="ECO:0000256" key="5">
    <source>
        <dbReference type="ARBA" id="ARBA00023136"/>
    </source>
</evidence>
<comment type="caution">
    <text evidence="8">The sequence shown here is derived from an EMBL/GenBank/DDBJ whole genome shotgun (WGS) entry which is preliminary data.</text>
</comment>
<dbReference type="Proteomes" id="UP001470230">
    <property type="component" value="Unassembled WGS sequence"/>
</dbReference>
<evidence type="ECO:0000313" key="9">
    <source>
        <dbReference type="Proteomes" id="UP001470230"/>
    </source>
</evidence>
<dbReference type="InterPro" id="IPR005045">
    <property type="entry name" value="CDC50/LEM3_fam"/>
</dbReference>
<feature type="transmembrane region" description="Helical" evidence="7">
    <location>
        <begin position="270"/>
        <end position="296"/>
    </location>
</feature>
<keyword evidence="4 7" id="KW-1133">Transmembrane helix</keyword>
<sequence length="316" mass="36426">MKVALKGRSASSNFVQQKMVSWRPIFSPFIFLIIDIIIIILFLIFAILAHIYNNQIYDASIRYDNICNFSSDELCHVNLHVDKKIKGKINFYYKLTNFHQNQRRYVISRSDDQLAGEYVKFSDMEDCKPLRGIDDKEDNLILPCGLAAWTFFNDTYIFENTDLKFSDNEIAYKSDVNKLFKPLSNKYTSGIRYLENNPDFQGGQTNQHFIVWMRSSALPTLIKLYATCNDCTMDPGDYPISIKNNYPTDGFKGEKWILISKNSNFGTRNIFFEIACFVLCGIAVIALVIIVIIILVTPRKRGDKDLIARLIRGSHL</sequence>
<dbReference type="PIRSF" id="PIRSF015840">
    <property type="entry name" value="DUF284_TM_euk"/>
    <property type="match status" value="1"/>
</dbReference>
<comment type="subcellular location">
    <subcellularLocation>
        <location evidence="1">Membrane</location>
        <topology evidence="1">Multi-pass membrane protein</topology>
    </subcellularLocation>
</comment>
<evidence type="ECO:0000256" key="1">
    <source>
        <dbReference type="ARBA" id="ARBA00004141"/>
    </source>
</evidence>
<name>A0ABR2KFD9_9EUKA</name>
<reference evidence="8 9" key="1">
    <citation type="submission" date="2024-04" db="EMBL/GenBank/DDBJ databases">
        <title>Tritrichomonas musculus Genome.</title>
        <authorList>
            <person name="Alves-Ferreira E."/>
            <person name="Grigg M."/>
            <person name="Lorenzi H."/>
            <person name="Galac M."/>
        </authorList>
    </citation>
    <scope>NUCLEOTIDE SEQUENCE [LARGE SCALE GENOMIC DNA]</scope>
    <source>
        <strain evidence="8 9">EAF2021</strain>
    </source>
</reference>
<evidence type="ECO:0000313" key="8">
    <source>
        <dbReference type="EMBL" id="KAK8889839.1"/>
    </source>
</evidence>
<evidence type="ECO:0008006" key="10">
    <source>
        <dbReference type="Google" id="ProtNLM"/>
    </source>
</evidence>
<dbReference type="PANTHER" id="PTHR10926:SF0">
    <property type="entry name" value="CDC50, ISOFORM A"/>
    <property type="match status" value="1"/>
</dbReference>
<dbReference type="Pfam" id="PF03381">
    <property type="entry name" value="CDC50"/>
    <property type="match status" value="1"/>
</dbReference>
<accession>A0ABR2KFD9</accession>
<protein>
    <recommendedName>
        <fullName evidence="10">Cell cycle control protein</fullName>
    </recommendedName>
</protein>
<evidence type="ECO:0000256" key="6">
    <source>
        <dbReference type="PIRNR" id="PIRNR015840"/>
    </source>
</evidence>
<proteinExistence type="inferred from homology"/>
<evidence type="ECO:0000256" key="4">
    <source>
        <dbReference type="ARBA" id="ARBA00022989"/>
    </source>
</evidence>
<evidence type="ECO:0000256" key="7">
    <source>
        <dbReference type="SAM" id="Phobius"/>
    </source>
</evidence>
<comment type="similarity">
    <text evidence="2 6">Belongs to the CDC50/LEM3 family.</text>
</comment>
<feature type="transmembrane region" description="Helical" evidence="7">
    <location>
        <begin position="29"/>
        <end position="52"/>
    </location>
</feature>
<keyword evidence="3 7" id="KW-0812">Transmembrane</keyword>
<dbReference type="EMBL" id="JAPFFF010000005">
    <property type="protein sequence ID" value="KAK8889839.1"/>
    <property type="molecule type" value="Genomic_DNA"/>
</dbReference>